<dbReference type="InterPro" id="IPR012964">
    <property type="entry name" value="DUF1702"/>
</dbReference>
<sequence length="342" mass="38475">MLRRPLRPLTPLFVRSPERLERAVAPFPLGPASRERVRAIVRTFIRGYNTVVRADHPWHARAALEATDAYHRPFAYEGACMGFGAWAVMALRGHAAFEPLMVRGLNPATVYQNYVGFGWWLGMWHGRRPATLARIADRLDHRYRLLVYEGIGFQRGFTGVGAPHRTAVFAVHPSAARHVCYQGYGRSLWFVHMDRLDGAHATIARLPAAYRGDCYSGLGLGCAFSRLDRVRLVAETARAVPAPYRPDFLQGAAFGWEARYRADPALFTELTADAGHALRDRITASLRAVHQVRDDLTAHRPPPPDFYQAWRAATRQVLLHTAPTVPETTPTDHPPHRIGRQR</sequence>
<reference evidence="2 3" key="1">
    <citation type="journal article" date="2019" name="Int. J. Syst. Evol. Microbiol.">
        <title>The Global Catalogue of Microorganisms (GCM) 10K type strain sequencing project: providing services to taxonomists for standard genome sequencing and annotation.</title>
        <authorList>
            <consortium name="The Broad Institute Genomics Platform"/>
            <consortium name="The Broad Institute Genome Sequencing Center for Infectious Disease"/>
            <person name="Wu L."/>
            <person name="Ma J."/>
        </authorList>
    </citation>
    <scope>NUCLEOTIDE SEQUENCE [LARGE SCALE GENOMIC DNA]</scope>
    <source>
        <strain evidence="2 3">JCM 15313</strain>
    </source>
</reference>
<dbReference type="RefSeq" id="WP_344104575.1">
    <property type="nucleotide sequence ID" value="NZ_BAAAPC010000003.1"/>
</dbReference>
<evidence type="ECO:0000313" key="2">
    <source>
        <dbReference type="EMBL" id="GAA1985831.1"/>
    </source>
</evidence>
<comment type="caution">
    <text evidence="2">The sequence shown here is derived from an EMBL/GenBank/DDBJ whole genome shotgun (WGS) entry which is preliminary data.</text>
</comment>
<dbReference type="EMBL" id="BAAAPC010000003">
    <property type="protein sequence ID" value="GAA1985831.1"/>
    <property type="molecule type" value="Genomic_DNA"/>
</dbReference>
<dbReference type="Pfam" id="PF08012">
    <property type="entry name" value="DUF1702"/>
    <property type="match status" value="1"/>
</dbReference>
<evidence type="ECO:0000256" key="1">
    <source>
        <dbReference type="SAM" id="MobiDB-lite"/>
    </source>
</evidence>
<proteinExistence type="predicted"/>
<keyword evidence="3" id="KW-1185">Reference proteome</keyword>
<dbReference type="Proteomes" id="UP001501585">
    <property type="component" value="Unassembled WGS sequence"/>
</dbReference>
<organism evidence="2 3">
    <name type="scientific">Nocardiopsis rhodophaea</name>
    <dbReference type="NCBI Taxonomy" id="280238"/>
    <lineage>
        <taxon>Bacteria</taxon>
        <taxon>Bacillati</taxon>
        <taxon>Actinomycetota</taxon>
        <taxon>Actinomycetes</taxon>
        <taxon>Streptosporangiales</taxon>
        <taxon>Nocardiopsidaceae</taxon>
        <taxon>Nocardiopsis</taxon>
    </lineage>
</organism>
<feature type="region of interest" description="Disordered" evidence="1">
    <location>
        <begin position="322"/>
        <end position="342"/>
    </location>
</feature>
<evidence type="ECO:0000313" key="3">
    <source>
        <dbReference type="Proteomes" id="UP001501585"/>
    </source>
</evidence>
<accession>A0ABN2SFH5</accession>
<name>A0ABN2SFH5_9ACTN</name>
<gene>
    <name evidence="2" type="ORF">GCM10009799_09090</name>
</gene>
<protein>
    <submittedName>
        <fullName evidence="2">DUF1702 family protein</fullName>
    </submittedName>
</protein>